<comment type="caution">
    <text evidence="1">The sequence shown here is derived from an EMBL/GenBank/DDBJ whole genome shotgun (WGS) entry which is preliminary data.</text>
</comment>
<gene>
    <name evidence="1" type="ORF">CK203_028013</name>
</gene>
<name>A0A438IM02_VITVI</name>
<reference evidence="1 2" key="1">
    <citation type="journal article" date="2018" name="PLoS Genet.">
        <title>Population sequencing reveals clonal diversity and ancestral inbreeding in the grapevine cultivar Chardonnay.</title>
        <authorList>
            <person name="Roach M.J."/>
            <person name="Johnson D.L."/>
            <person name="Bohlmann J."/>
            <person name="van Vuuren H.J."/>
            <person name="Jones S.J."/>
            <person name="Pretorius I.S."/>
            <person name="Schmidt S.A."/>
            <person name="Borneman A.R."/>
        </authorList>
    </citation>
    <scope>NUCLEOTIDE SEQUENCE [LARGE SCALE GENOMIC DNA]</scope>
    <source>
        <strain evidence="2">cv. Chardonnay</strain>
        <tissue evidence="1">Leaf</tissue>
    </source>
</reference>
<evidence type="ECO:0000313" key="2">
    <source>
        <dbReference type="Proteomes" id="UP000288805"/>
    </source>
</evidence>
<dbReference type="EMBL" id="QGNW01000098">
    <property type="protein sequence ID" value="RVW97645.1"/>
    <property type="molecule type" value="Genomic_DNA"/>
</dbReference>
<proteinExistence type="predicted"/>
<evidence type="ECO:0000313" key="1">
    <source>
        <dbReference type="EMBL" id="RVW97645.1"/>
    </source>
</evidence>
<dbReference type="AlphaFoldDB" id="A0A438IM02"/>
<dbReference type="PANTHER" id="PTHR46890:SF48">
    <property type="entry name" value="RNA-DIRECTED DNA POLYMERASE"/>
    <property type="match status" value="1"/>
</dbReference>
<dbReference type="InterPro" id="IPR052343">
    <property type="entry name" value="Retrotransposon-Effector_Assoc"/>
</dbReference>
<organism evidence="1 2">
    <name type="scientific">Vitis vinifera</name>
    <name type="common">Grape</name>
    <dbReference type="NCBI Taxonomy" id="29760"/>
    <lineage>
        <taxon>Eukaryota</taxon>
        <taxon>Viridiplantae</taxon>
        <taxon>Streptophyta</taxon>
        <taxon>Embryophyta</taxon>
        <taxon>Tracheophyta</taxon>
        <taxon>Spermatophyta</taxon>
        <taxon>Magnoliopsida</taxon>
        <taxon>eudicotyledons</taxon>
        <taxon>Gunneridae</taxon>
        <taxon>Pentapetalae</taxon>
        <taxon>rosids</taxon>
        <taxon>Vitales</taxon>
        <taxon>Vitaceae</taxon>
        <taxon>Viteae</taxon>
        <taxon>Vitis</taxon>
    </lineage>
</organism>
<dbReference type="Proteomes" id="UP000288805">
    <property type="component" value="Unassembled WGS sequence"/>
</dbReference>
<protein>
    <submittedName>
        <fullName evidence="1">Uncharacterized protein</fullName>
    </submittedName>
</protein>
<sequence>MGFKEKWAGWIRRCISTTRFSVLVNCTLSSFFHSSRGLRQRDPLSPYLFVIGMEALSNLIKRAMGGVFCQDVGLDDLLKLVANVVWIKVRFYQWEGLRTYRCLALGARLVVRWSSSFLLLGACFRHSVEERGSLEQKLHLVKWTIVCSDRRKSGLGVRCLLRSDSTIEAVVGILVSLDLSMIKRKFRVLWTKSKKFSVKSLYIALESGGAALFQGASFGAPMYLPRVLPLRLEKIFLDGMALVWARSTKSMEDNPLCLF</sequence>
<accession>A0A438IM02</accession>
<dbReference type="PANTHER" id="PTHR46890">
    <property type="entry name" value="NON-LTR RETROLELEMENT REVERSE TRANSCRIPTASE-LIKE PROTEIN-RELATED"/>
    <property type="match status" value="1"/>
</dbReference>